<reference evidence="1 2" key="1">
    <citation type="submission" date="2019-04" db="EMBL/GenBank/DDBJ databases">
        <title>Chromosome genome assembly for Takifugu flavidus.</title>
        <authorList>
            <person name="Xiao S."/>
        </authorList>
    </citation>
    <scope>NUCLEOTIDE SEQUENCE [LARGE SCALE GENOMIC DNA]</scope>
    <source>
        <strain evidence="1">HTHZ2018</strain>
        <tissue evidence="1">Muscle</tissue>
    </source>
</reference>
<name>A0A5C6MFU7_9TELE</name>
<dbReference type="EMBL" id="RHFK02000576">
    <property type="protein sequence ID" value="TWW53703.1"/>
    <property type="molecule type" value="Genomic_DNA"/>
</dbReference>
<dbReference type="Proteomes" id="UP000324091">
    <property type="component" value="Unassembled WGS sequence"/>
</dbReference>
<dbReference type="AlphaFoldDB" id="A0A5C6MFU7"/>
<dbReference type="PANTHER" id="PTHR33332">
    <property type="entry name" value="REVERSE TRANSCRIPTASE DOMAIN-CONTAINING PROTEIN"/>
    <property type="match status" value="1"/>
</dbReference>
<evidence type="ECO:0000313" key="2">
    <source>
        <dbReference type="Proteomes" id="UP000324091"/>
    </source>
</evidence>
<accession>A0A5C6MFU7</accession>
<comment type="caution">
    <text evidence="1">The sequence shown here is derived from an EMBL/GenBank/DDBJ whole genome shotgun (WGS) entry which is preliminary data.</text>
</comment>
<evidence type="ECO:0000313" key="1">
    <source>
        <dbReference type="EMBL" id="TWW53703.1"/>
    </source>
</evidence>
<protein>
    <submittedName>
        <fullName evidence="1">Uncharacterized protein</fullName>
    </submittedName>
</protein>
<sequence length="239" mass="27470">MPDDHTTLYILRKIRKLLTRHDAEKLVHAFVTSRLDYCNSLLSGCPNNSLRSLQLIQNAAARVLTGIDKRDHMTPVLASLHWLPVKFRIIFKTLLLTYKVLRGLAPSYLEELVTPYQPNRPLRSQNAGLLVVPRVSRGRMGGRAFSYQAPLLWNQLPVQAPLLWNQLPVQAPLLWNQLPVQAPLLWNQLPVQAPLLWNQLPVQAPLLWNQLPVQVREADSIATYKVRLKTYLFEKAYCY</sequence>
<keyword evidence="2" id="KW-1185">Reference proteome</keyword>
<gene>
    <name evidence="1" type="ORF">D4764_0109300</name>
</gene>
<organism evidence="1 2">
    <name type="scientific">Takifugu flavidus</name>
    <name type="common">sansaifugu</name>
    <dbReference type="NCBI Taxonomy" id="433684"/>
    <lineage>
        <taxon>Eukaryota</taxon>
        <taxon>Metazoa</taxon>
        <taxon>Chordata</taxon>
        <taxon>Craniata</taxon>
        <taxon>Vertebrata</taxon>
        <taxon>Euteleostomi</taxon>
        <taxon>Actinopterygii</taxon>
        <taxon>Neopterygii</taxon>
        <taxon>Teleostei</taxon>
        <taxon>Neoteleostei</taxon>
        <taxon>Acanthomorphata</taxon>
        <taxon>Eupercaria</taxon>
        <taxon>Tetraodontiformes</taxon>
        <taxon>Tetradontoidea</taxon>
        <taxon>Tetraodontidae</taxon>
        <taxon>Takifugu</taxon>
    </lineage>
</organism>
<proteinExistence type="predicted"/>